<sequence>MELHARAGRAVVVGERDGVEHEVDPDSLALPHGLATALHEWAQVVAAVSGPDGPPGDTTAELVSRRGRQLAGRLAAAMGVPVDYADPVRGGLERVDLPPPPARREPAPAPAPAPALVPEPASGEPTPWATGLTVSAVTAAVVAVAVVGLTLTLAGTSWLLGLVGNLVVVGGLAPSVWLTRELPVWRWVAYGVTVGLGTAWALLLLSLLG</sequence>
<reference evidence="3 4" key="1">
    <citation type="submission" date="2016-11" db="EMBL/GenBank/DDBJ databases">
        <authorList>
            <person name="Jaros S."/>
            <person name="Januszkiewicz K."/>
            <person name="Wedrychowicz H."/>
        </authorList>
    </citation>
    <scope>NUCLEOTIDE SEQUENCE [LARGE SCALE GENOMIC DNA]</scope>
    <source>
        <strain evidence="3 4">DSM 44523</strain>
    </source>
</reference>
<dbReference type="EMBL" id="FQVN01000018">
    <property type="protein sequence ID" value="SHH01733.1"/>
    <property type="molecule type" value="Genomic_DNA"/>
</dbReference>
<dbReference type="InterPro" id="IPR024244">
    <property type="entry name" value="DUF2537"/>
</dbReference>
<accession>A0A1M5PKJ3</accession>
<protein>
    <recommendedName>
        <fullName evidence="5">DUF2537 domain-containing protein</fullName>
    </recommendedName>
</protein>
<keyword evidence="2" id="KW-0472">Membrane</keyword>
<feature type="transmembrane region" description="Helical" evidence="2">
    <location>
        <begin position="128"/>
        <end position="151"/>
    </location>
</feature>
<dbReference type="RefSeq" id="WP_073489923.1">
    <property type="nucleotide sequence ID" value="NZ_FQVN01000018.1"/>
</dbReference>
<feature type="compositionally biased region" description="Pro residues" evidence="1">
    <location>
        <begin position="107"/>
        <end position="117"/>
    </location>
</feature>
<evidence type="ECO:0000313" key="4">
    <source>
        <dbReference type="Proteomes" id="UP000184501"/>
    </source>
</evidence>
<evidence type="ECO:0000313" key="3">
    <source>
        <dbReference type="EMBL" id="SHH01733.1"/>
    </source>
</evidence>
<organism evidence="3 4">
    <name type="scientific">Streptoalloteichus hindustanus</name>
    <dbReference type="NCBI Taxonomy" id="2017"/>
    <lineage>
        <taxon>Bacteria</taxon>
        <taxon>Bacillati</taxon>
        <taxon>Actinomycetota</taxon>
        <taxon>Actinomycetes</taxon>
        <taxon>Pseudonocardiales</taxon>
        <taxon>Pseudonocardiaceae</taxon>
        <taxon>Streptoalloteichus</taxon>
    </lineage>
</organism>
<feature type="compositionally biased region" description="Basic and acidic residues" evidence="1">
    <location>
        <begin position="93"/>
        <end position="106"/>
    </location>
</feature>
<evidence type="ECO:0008006" key="5">
    <source>
        <dbReference type="Google" id="ProtNLM"/>
    </source>
</evidence>
<dbReference type="Proteomes" id="UP000184501">
    <property type="component" value="Unassembled WGS sequence"/>
</dbReference>
<dbReference type="AlphaFoldDB" id="A0A1M5PKJ3"/>
<evidence type="ECO:0000256" key="1">
    <source>
        <dbReference type="SAM" id="MobiDB-lite"/>
    </source>
</evidence>
<dbReference type="STRING" id="2017.SAMN05444320_11883"/>
<feature type="region of interest" description="Disordered" evidence="1">
    <location>
        <begin position="93"/>
        <end position="124"/>
    </location>
</feature>
<gene>
    <name evidence="3" type="ORF">SAMN05444320_11883</name>
</gene>
<name>A0A1M5PKJ3_STRHI</name>
<feature type="transmembrane region" description="Helical" evidence="2">
    <location>
        <begin position="184"/>
        <end position="208"/>
    </location>
</feature>
<dbReference type="OrthoDB" id="3573230at2"/>
<dbReference type="Pfam" id="PF10801">
    <property type="entry name" value="DUF2537"/>
    <property type="match status" value="1"/>
</dbReference>
<feature type="transmembrane region" description="Helical" evidence="2">
    <location>
        <begin position="158"/>
        <end position="178"/>
    </location>
</feature>
<keyword evidence="2" id="KW-1133">Transmembrane helix</keyword>
<proteinExistence type="predicted"/>
<keyword evidence="2" id="KW-0812">Transmembrane</keyword>
<keyword evidence="4" id="KW-1185">Reference proteome</keyword>
<evidence type="ECO:0000256" key="2">
    <source>
        <dbReference type="SAM" id="Phobius"/>
    </source>
</evidence>